<keyword evidence="1" id="KW-0808">Transferase</keyword>
<organism evidence="3 4">
    <name type="scientific">Dentiscutata erythropus</name>
    <dbReference type="NCBI Taxonomy" id="1348616"/>
    <lineage>
        <taxon>Eukaryota</taxon>
        <taxon>Fungi</taxon>
        <taxon>Fungi incertae sedis</taxon>
        <taxon>Mucoromycota</taxon>
        <taxon>Glomeromycotina</taxon>
        <taxon>Glomeromycetes</taxon>
        <taxon>Diversisporales</taxon>
        <taxon>Gigasporaceae</taxon>
        <taxon>Dentiscutata</taxon>
    </lineage>
</organism>
<keyword evidence="1" id="KW-0696">RNA-directed RNA polymerase</keyword>
<dbReference type="InterPro" id="IPR057596">
    <property type="entry name" value="RDRP_core"/>
</dbReference>
<evidence type="ECO:0000313" key="4">
    <source>
        <dbReference type="Proteomes" id="UP000789405"/>
    </source>
</evidence>
<dbReference type="Proteomes" id="UP000789405">
    <property type="component" value="Unassembled WGS sequence"/>
</dbReference>
<comment type="catalytic activity">
    <reaction evidence="1">
        <text>RNA(n) + a ribonucleoside 5'-triphosphate = RNA(n+1) + diphosphate</text>
        <dbReference type="Rhea" id="RHEA:21248"/>
        <dbReference type="Rhea" id="RHEA-COMP:14527"/>
        <dbReference type="Rhea" id="RHEA-COMP:17342"/>
        <dbReference type="ChEBI" id="CHEBI:33019"/>
        <dbReference type="ChEBI" id="CHEBI:61557"/>
        <dbReference type="ChEBI" id="CHEBI:140395"/>
        <dbReference type="EC" id="2.7.7.48"/>
    </reaction>
</comment>
<keyword evidence="1" id="KW-0694">RNA-binding</keyword>
<sequence>MAQREFSNNPELEEIKLTVNLSPPSQKGKTYVKALSFTASKITFSHQVQASNRVFRSAEAGKFLIVDFQKLRFEKHSASEYIIRILTAGILLNDNRYHYFGQSNSHLKQRKCILLQASQREIKQILDGFGDWSIFTSVAKLAKRIGLLFTAGDSVLKLPSEKYDIIDDVERNNFNFTDG</sequence>
<dbReference type="Pfam" id="PF05183">
    <property type="entry name" value="RdRP"/>
    <property type="match status" value="1"/>
</dbReference>
<proteinExistence type="inferred from homology"/>
<dbReference type="GO" id="GO:0003723">
    <property type="term" value="F:RNA binding"/>
    <property type="evidence" value="ECO:0007669"/>
    <property type="project" value="UniProtKB-KW"/>
</dbReference>
<reference evidence="3" key="1">
    <citation type="submission" date="2021-06" db="EMBL/GenBank/DDBJ databases">
        <authorList>
            <person name="Kallberg Y."/>
            <person name="Tangrot J."/>
            <person name="Rosling A."/>
        </authorList>
    </citation>
    <scope>NUCLEOTIDE SEQUENCE</scope>
    <source>
        <strain evidence="3">MA453B</strain>
    </source>
</reference>
<accession>A0A9N9A127</accession>
<dbReference type="EMBL" id="CAJVPY010001255">
    <property type="protein sequence ID" value="CAG8513956.1"/>
    <property type="molecule type" value="Genomic_DNA"/>
</dbReference>
<dbReference type="GO" id="GO:0003968">
    <property type="term" value="F:RNA-directed RNA polymerase activity"/>
    <property type="evidence" value="ECO:0007669"/>
    <property type="project" value="UniProtKB-KW"/>
</dbReference>
<dbReference type="GO" id="GO:0030422">
    <property type="term" value="P:siRNA processing"/>
    <property type="evidence" value="ECO:0007669"/>
    <property type="project" value="TreeGrafter"/>
</dbReference>
<evidence type="ECO:0000256" key="1">
    <source>
        <dbReference type="RuleBase" id="RU363098"/>
    </source>
</evidence>
<protein>
    <recommendedName>
        <fullName evidence="1">RNA-dependent RNA polymerase</fullName>
        <ecNumber evidence="1">2.7.7.48</ecNumber>
    </recommendedName>
</protein>
<dbReference type="AlphaFoldDB" id="A0A9N9A127"/>
<keyword evidence="4" id="KW-1185">Reference proteome</keyword>
<comment type="caution">
    <text evidence="3">The sequence shown here is derived from an EMBL/GenBank/DDBJ whole genome shotgun (WGS) entry which is preliminary data.</text>
</comment>
<dbReference type="PANTHER" id="PTHR23079:SF55">
    <property type="entry name" value="RNA-DIRECTED RNA POLYMERASE"/>
    <property type="match status" value="1"/>
</dbReference>
<dbReference type="PANTHER" id="PTHR23079">
    <property type="entry name" value="RNA-DEPENDENT RNA POLYMERASE"/>
    <property type="match status" value="1"/>
</dbReference>
<dbReference type="EC" id="2.7.7.48" evidence="1"/>
<gene>
    <name evidence="3" type="ORF">DERYTH_LOCUS3527</name>
</gene>
<evidence type="ECO:0000259" key="2">
    <source>
        <dbReference type="Pfam" id="PF05183"/>
    </source>
</evidence>
<comment type="similarity">
    <text evidence="1">Belongs to the RdRP family.</text>
</comment>
<name>A0A9N9A127_9GLOM</name>
<dbReference type="InterPro" id="IPR007855">
    <property type="entry name" value="RDRP"/>
</dbReference>
<feature type="non-terminal residue" evidence="3">
    <location>
        <position position="179"/>
    </location>
</feature>
<dbReference type="GO" id="GO:0031380">
    <property type="term" value="C:nuclear RNA-directed RNA polymerase complex"/>
    <property type="evidence" value="ECO:0007669"/>
    <property type="project" value="TreeGrafter"/>
</dbReference>
<feature type="domain" description="RDRP core" evidence="2">
    <location>
        <begin position="44"/>
        <end position="179"/>
    </location>
</feature>
<keyword evidence="1" id="KW-0548">Nucleotidyltransferase</keyword>
<evidence type="ECO:0000313" key="3">
    <source>
        <dbReference type="EMBL" id="CAG8513956.1"/>
    </source>
</evidence>
<dbReference type="OrthoDB" id="2363317at2759"/>